<dbReference type="PANTHER" id="PTHR42788:SF13">
    <property type="entry name" value="ALIPHATIC SULFONATES IMPORT ATP-BINDING PROTEIN SSUB"/>
    <property type="match status" value="1"/>
</dbReference>
<dbReference type="InterPro" id="IPR003439">
    <property type="entry name" value="ABC_transporter-like_ATP-bd"/>
</dbReference>
<dbReference type="EMBL" id="WAIE01000001">
    <property type="protein sequence ID" value="KAB1443459.1"/>
    <property type="molecule type" value="Genomic_DNA"/>
</dbReference>
<feature type="domain" description="ABC transporter" evidence="4">
    <location>
        <begin position="2"/>
        <end position="230"/>
    </location>
</feature>
<dbReference type="InterPro" id="IPR017871">
    <property type="entry name" value="ABC_transporter-like_CS"/>
</dbReference>
<proteinExistence type="predicted"/>
<keyword evidence="1" id="KW-0813">Transport</keyword>
<dbReference type="PROSITE" id="PS50893">
    <property type="entry name" value="ABC_TRANSPORTER_2"/>
    <property type="match status" value="1"/>
</dbReference>
<keyword evidence="3 5" id="KW-0067">ATP-binding</keyword>
<dbReference type="Gene3D" id="3.40.50.300">
    <property type="entry name" value="P-loop containing nucleotide triphosphate hydrolases"/>
    <property type="match status" value="1"/>
</dbReference>
<dbReference type="CDD" id="cd03293">
    <property type="entry name" value="ABC_NrtD_SsuB_transporters"/>
    <property type="match status" value="1"/>
</dbReference>
<keyword evidence="2" id="KW-0547">Nucleotide-binding</keyword>
<evidence type="ECO:0000259" key="4">
    <source>
        <dbReference type="PROSITE" id="PS50893"/>
    </source>
</evidence>
<dbReference type="InterPro" id="IPR003593">
    <property type="entry name" value="AAA+_ATPase"/>
</dbReference>
<sequence>MLRAGDLCKRYPDGNAVLENVSFELAADETLAVVGPSGCGKTTLLYVLAGLTQCDCGTVTLDGAPIAESRRDVSIILQDYGLLPWKSVVENVALGLKVRGVARGERLVRAAEQLQELGIYGREGDYPANLSGGEQQRVAIARAFVTEPRLMLLDEPFSSLDALTREKLQGTMLEVWKRKRVPYVLVTHSLEEAVFLGRRILVLSGRPARPVACFDNPGFGSEGYRDTESYYAMLRELRRAVEAAW</sequence>
<gene>
    <name evidence="5" type="ORF">F8A88_04200</name>
</gene>
<keyword evidence="6" id="KW-1185">Reference proteome</keyword>
<dbReference type="Proteomes" id="UP000438699">
    <property type="component" value="Unassembled WGS sequence"/>
</dbReference>
<comment type="caution">
    <text evidence="5">The sequence shown here is derived from an EMBL/GenBank/DDBJ whole genome shotgun (WGS) entry which is preliminary data.</text>
</comment>
<dbReference type="AlphaFoldDB" id="A0A6N6N805"/>
<evidence type="ECO:0000256" key="1">
    <source>
        <dbReference type="ARBA" id="ARBA00022448"/>
    </source>
</evidence>
<organism evidence="5 6">
    <name type="scientific">Pseudodesulfovibrio senegalensis</name>
    <dbReference type="NCBI Taxonomy" id="1721087"/>
    <lineage>
        <taxon>Bacteria</taxon>
        <taxon>Pseudomonadati</taxon>
        <taxon>Thermodesulfobacteriota</taxon>
        <taxon>Desulfovibrionia</taxon>
        <taxon>Desulfovibrionales</taxon>
        <taxon>Desulfovibrionaceae</taxon>
    </lineage>
</organism>
<dbReference type="GO" id="GO:0005524">
    <property type="term" value="F:ATP binding"/>
    <property type="evidence" value="ECO:0007669"/>
    <property type="project" value="UniProtKB-KW"/>
</dbReference>
<dbReference type="SUPFAM" id="SSF52540">
    <property type="entry name" value="P-loop containing nucleoside triphosphate hydrolases"/>
    <property type="match status" value="1"/>
</dbReference>
<dbReference type="SMART" id="SM00382">
    <property type="entry name" value="AAA"/>
    <property type="match status" value="1"/>
</dbReference>
<dbReference type="RefSeq" id="WP_151149831.1">
    <property type="nucleotide sequence ID" value="NZ_WAIE01000001.1"/>
</dbReference>
<dbReference type="PANTHER" id="PTHR42788">
    <property type="entry name" value="TAURINE IMPORT ATP-BINDING PROTEIN-RELATED"/>
    <property type="match status" value="1"/>
</dbReference>
<evidence type="ECO:0000313" key="5">
    <source>
        <dbReference type="EMBL" id="KAB1443459.1"/>
    </source>
</evidence>
<dbReference type="Pfam" id="PF00005">
    <property type="entry name" value="ABC_tran"/>
    <property type="match status" value="1"/>
</dbReference>
<evidence type="ECO:0000313" key="6">
    <source>
        <dbReference type="Proteomes" id="UP000438699"/>
    </source>
</evidence>
<dbReference type="PROSITE" id="PS00211">
    <property type="entry name" value="ABC_TRANSPORTER_1"/>
    <property type="match status" value="1"/>
</dbReference>
<dbReference type="InterPro" id="IPR027417">
    <property type="entry name" value="P-loop_NTPase"/>
</dbReference>
<accession>A0A6N6N805</accession>
<evidence type="ECO:0000256" key="3">
    <source>
        <dbReference type="ARBA" id="ARBA00022840"/>
    </source>
</evidence>
<dbReference type="InterPro" id="IPR050166">
    <property type="entry name" value="ABC_transporter_ATP-bind"/>
</dbReference>
<dbReference type="OrthoDB" id="9809450at2"/>
<name>A0A6N6N805_9BACT</name>
<dbReference type="GO" id="GO:0016887">
    <property type="term" value="F:ATP hydrolysis activity"/>
    <property type="evidence" value="ECO:0007669"/>
    <property type="project" value="InterPro"/>
</dbReference>
<reference evidence="5 6" key="1">
    <citation type="journal article" date="2017" name="Int. J. Syst. Evol. Microbiol.">
        <title>Desulfovibrio senegalensis sp. nov., a mesophilic sulfate reducer isolated from marine sediment.</title>
        <authorList>
            <person name="Thioye A."/>
            <person name="Gam Z.B.A."/>
            <person name="Mbengue M."/>
            <person name="Cayol J.L."/>
            <person name="Joseph-Bartoli M."/>
            <person name="Toure-Kane C."/>
            <person name="Labat M."/>
        </authorList>
    </citation>
    <scope>NUCLEOTIDE SEQUENCE [LARGE SCALE GENOMIC DNA]</scope>
    <source>
        <strain evidence="5 6">DSM 101509</strain>
    </source>
</reference>
<evidence type="ECO:0000256" key="2">
    <source>
        <dbReference type="ARBA" id="ARBA00022741"/>
    </source>
</evidence>
<protein>
    <submittedName>
        <fullName evidence="5">ABC transporter ATP-binding protein</fullName>
    </submittedName>
</protein>